<dbReference type="RefSeq" id="WP_315571620.1">
    <property type="nucleotide sequence ID" value="NZ_CP118868.1"/>
</dbReference>
<organism evidence="1 2">
    <name type="scientific">Amygdalobacter indicium</name>
    <dbReference type="NCBI Taxonomy" id="3029272"/>
    <lineage>
        <taxon>Bacteria</taxon>
        <taxon>Bacillati</taxon>
        <taxon>Bacillota</taxon>
        <taxon>Clostridia</taxon>
        <taxon>Eubacteriales</taxon>
        <taxon>Oscillospiraceae</taxon>
        <taxon>Amygdalobacter</taxon>
    </lineage>
</organism>
<dbReference type="EMBL" id="CP118868">
    <property type="protein sequence ID" value="WEG35496.1"/>
    <property type="molecule type" value="Genomic_DNA"/>
</dbReference>
<dbReference type="InterPro" id="IPR016181">
    <property type="entry name" value="Acyl_CoA_acyltransferase"/>
</dbReference>
<dbReference type="Proteomes" id="UP001220478">
    <property type="component" value="Chromosome"/>
</dbReference>
<keyword evidence="2" id="KW-1185">Reference proteome</keyword>
<dbReference type="SUPFAM" id="SSF55729">
    <property type="entry name" value="Acyl-CoA N-acyltransferases (Nat)"/>
    <property type="match status" value="1"/>
</dbReference>
<accession>A0ABY8C4F6</accession>
<protein>
    <submittedName>
        <fullName evidence="1">N-acetyltransferase</fullName>
    </submittedName>
</protein>
<evidence type="ECO:0000313" key="1">
    <source>
        <dbReference type="EMBL" id="WEG35496.1"/>
    </source>
</evidence>
<evidence type="ECO:0000313" key="2">
    <source>
        <dbReference type="Proteomes" id="UP001220478"/>
    </source>
</evidence>
<proteinExistence type="predicted"/>
<name>A0ABY8C4F6_9FIRM</name>
<sequence>MAEKLLRKLVQGTTKGKIINMKQNCHNLEFRPAQNNDSAQISQLYEQARIFMRQHNNPTQWQGYPSEEIILQDIAHRQLYLIFSPLNRSVLVGAFVLQFGEEVNYREINGKWHYSLPYATLHRVASGGIFPGIFKDIVDFSRKRCNEIMEQAYLRIDTHKDNLPMQAALSRSNFQYCGIIKVADGSERLAYDLLFPPVS</sequence>
<reference evidence="1 2" key="1">
    <citation type="submission" date="2023-02" db="EMBL/GenBank/DDBJ databases">
        <title>Novel Oscillospiraceae bacterial genomes.</title>
        <authorList>
            <person name="Srinivasan S."/>
            <person name="Austin M.N."/>
            <person name="Fiedler T.L."/>
            <person name="Strenk S.M."/>
            <person name="Agnew K.J."/>
            <person name="Nagana Gowda G.A."/>
            <person name="Raftery D."/>
            <person name="Beamer M.A."/>
            <person name="Achilles S.L."/>
            <person name="Wiesenfeld H.C."/>
            <person name="Fredricks D.N."/>
            <person name="Hillier S.L."/>
        </authorList>
    </citation>
    <scope>NUCLEOTIDE SEQUENCE [LARGE SCALE GENOMIC DNA]</scope>
    <source>
        <strain evidence="1 2">CHIC02 1186E3-8</strain>
    </source>
</reference>
<gene>
    <name evidence="1" type="ORF">PYS61_06110</name>
</gene>
<dbReference type="Gene3D" id="3.40.630.30">
    <property type="match status" value="1"/>
</dbReference>